<sequence>MNDSEELAEKYRKLHQEFIRIKAQHAVLKKAVLEEQTKNAAIQNSLKEKEQEVRKSLQDLDLLTYHNQRLTRRIESLQSQASAKSGGSWLMGGGNIKKELEKSQVTLEALTIDLEAKIEENEKLHQQLYDINALYPRHVTELKGKIQELEKQNQELQLDVERAGVANEDTINLIRKEKEETEKELGIIRDALAGQLQDEQRANQSLRGNVQRLENEIERLSKVELEYESLKLEHTKLRDELETHKWISSELSQLQESYSNLERDKIQIEKAHAQLSSQYTALKQAEEGLRRALAQEQQNVRSVQEQAQHLKRDLEITRSEAANREKGHVAKIEQLQSELENAYQEQKKIREQYEDLRIAEQSAKEDESRTKASFSADLANLKSSLAGAEARIEELEQLKRTLETELSDTKRALEGTQMVLKNEQGTRSNNTEKPVATVSESDNNMLEKEGKKKKEQEQEAGEESKPKPEHEESHIPEDDAAEKEKPPLSKKAKKKKGKAAAAAAAAAAVAETESKTGSSQIDGKHDESDGQKDKVVQDTKDIEKKDTLKTKAESEEQTHREENQMRKALEDSLRIEIDSLQKQIEQSQQSNVSTQEELNAAKAALESIKDEKISLSSSLEFHVDLAKQLQEEIEDLKSKLSKKQKHHGVNGSTAGREEAHASEDQPQMRVRQQKNILDTKEGGSQTPQRASTPVPTGTAGVDLKKIVVDAKDESTQVEKADALDKAVQSEAIEHVDESTQVDVIQKSSVAVGTEATSVIEEANDTEKTKDSKDSTFTTVKTGKLMDNKSSRNSMIGDEGTATDAVIPSTAAAAANINISQSQMNREYLIKKHYETKIQNIIEQLQLSDGRYVRLHREFELLKELLMETVQERETVKNEVEQLKAKNQHLQEELASAKEDNRAQVETMTNFMKSLDQVQQGR</sequence>
<dbReference type="PANTHER" id="PTHR21448:SF0">
    <property type="entry name" value="PROTEIN PHOSPHATASE 1 REGULATORY SUBUNIT 21"/>
    <property type="match status" value="1"/>
</dbReference>
<dbReference type="InterPro" id="IPR019343">
    <property type="entry name" value="PPP1R21_N"/>
</dbReference>
<dbReference type="PANTHER" id="PTHR21448">
    <property type="entry name" value="SMOOTH MUSCLE MYOSIN HEAVY CHAIN-RELATED"/>
    <property type="match status" value="1"/>
</dbReference>
<feature type="compositionally biased region" description="Low complexity" evidence="2">
    <location>
        <begin position="499"/>
        <end position="511"/>
    </location>
</feature>
<feature type="compositionally biased region" description="Basic residues" evidence="2">
    <location>
        <begin position="639"/>
        <end position="648"/>
    </location>
</feature>
<evidence type="ECO:0000256" key="2">
    <source>
        <dbReference type="SAM" id="MobiDB-lite"/>
    </source>
</evidence>
<feature type="domain" description="Protein phosphatase 1 regulatory subunit 21 N-terminal" evidence="3">
    <location>
        <begin position="12"/>
        <end position="110"/>
    </location>
</feature>
<feature type="coiled-coil region" evidence="1">
    <location>
        <begin position="865"/>
        <end position="906"/>
    </location>
</feature>
<feature type="compositionally biased region" description="Basic and acidic residues" evidence="2">
    <location>
        <begin position="445"/>
        <end position="487"/>
    </location>
</feature>
<evidence type="ECO:0000256" key="1">
    <source>
        <dbReference type="SAM" id="Coils"/>
    </source>
</evidence>
<dbReference type="InterPro" id="IPR049372">
    <property type="entry name" value="PPP1R21_C"/>
</dbReference>
<keyword evidence="5" id="KW-1185">Reference proteome</keyword>
<dbReference type="OrthoDB" id="5566667at2759"/>
<feature type="compositionally biased region" description="Basic and acidic residues" evidence="2">
    <location>
        <begin position="522"/>
        <end position="571"/>
    </location>
</feature>
<evidence type="ECO:0000259" key="3">
    <source>
        <dbReference type="SMART" id="SM01254"/>
    </source>
</evidence>
<dbReference type="AlphaFoldDB" id="A0A1Y2GTG2"/>
<accession>A0A1Y2GTG2</accession>
<feature type="compositionally biased region" description="Polar residues" evidence="2">
    <location>
        <begin position="423"/>
        <end position="444"/>
    </location>
</feature>
<keyword evidence="1" id="KW-0175">Coiled coil</keyword>
<dbReference type="Pfam" id="PF21636">
    <property type="entry name" value="PPP1R21_C"/>
    <property type="match status" value="1"/>
</dbReference>
<dbReference type="InterPro" id="IPR040024">
    <property type="entry name" value="PPP1R21"/>
</dbReference>
<evidence type="ECO:0000313" key="4">
    <source>
        <dbReference type="EMBL" id="ORZ20985.1"/>
    </source>
</evidence>
<evidence type="ECO:0000313" key="5">
    <source>
        <dbReference type="Proteomes" id="UP000193648"/>
    </source>
</evidence>
<dbReference type="GeneID" id="33569518"/>
<dbReference type="Proteomes" id="UP000193648">
    <property type="component" value="Unassembled WGS sequence"/>
</dbReference>
<proteinExistence type="predicted"/>
<gene>
    <name evidence="4" type="ORF">BCR41DRAFT_385488</name>
</gene>
<feature type="compositionally biased region" description="Polar residues" evidence="2">
    <location>
        <begin position="682"/>
        <end position="695"/>
    </location>
</feature>
<organism evidence="4 5">
    <name type="scientific">Lobosporangium transversale</name>
    <dbReference type="NCBI Taxonomy" id="64571"/>
    <lineage>
        <taxon>Eukaryota</taxon>
        <taxon>Fungi</taxon>
        <taxon>Fungi incertae sedis</taxon>
        <taxon>Mucoromycota</taxon>
        <taxon>Mortierellomycotina</taxon>
        <taxon>Mortierellomycetes</taxon>
        <taxon>Mortierellales</taxon>
        <taxon>Mortierellaceae</taxon>
        <taxon>Lobosporangium</taxon>
    </lineage>
</organism>
<dbReference type="EMBL" id="MCFF01000012">
    <property type="protein sequence ID" value="ORZ20985.1"/>
    <property type="molecule type" value="Genomic_DNA"/>
</dbReference>
<dbReference type="STRING" id="64571.A0A1Y2GTG2"/>
<dbReference type="GO" id="GO:0016020">
    <property type="term" value="C:membrane"/>
    <property type="evidence" value="ECO:0007669"/>
    <property type="project" value="TreeGrafter"/>
</dbReference>
<feature type="region of interest" description="Disordered" evidence="2">
    <location>
        <begin position="409"/>
        <end position="571"/>
    </location>
</feature>
<feature type="coiled-coil region" evidence="1">
    <location>
        <begin position="32"/>
        <end position="166"/>
    </location>
</feature>
<dbReference type="InParanoid" id="A0A1Y2GTG2"/>
<comment type="caution">
    <text evidence="4">The sequence shown here is derived from an EMBL/GenBank/DDBJ whole genome shotgun (WGS) entry which is preliminary data.</text>
</comment>
<dbReference type="SMART" id="SM01254">
    <property type="entry name" value="KLRAQ"/>
    <property type="match status" value="1"/>
</dbReference>
<feature type="region of interest" description="Disordered" evidence="2">
    <location>
        <begin position="637"/>
        <end position="698"/>
    </location>
</feature>
<feature type="compositionally biased region" description="Basic residues" evidence="2">
    <location>
        <begin position="488"/>
        <end position="498"/>
    </location>
</feature>
<name>A0A1Y2GTG2_9FUNG</name>
<protein>
    <recommendedName>
        <fullName evidence="3">Protein phosphatase 1 regulatory subunit 21 N-terminal domain-containing protein</fullName>
    </recommendedName>
</protein>
<dbReference type="GO" id="GO:0005769">
    <property type="term" value="C:early endosome"/>
    <property type="evidence" value="ECO:0007669"/>
    <property type="project" value="TreeGrafter"/>
</dbReference>
<reference evidence="4 5" key="1">
    <citation type="submission" date="2016-07" db="EMBL/GenBank/DDBJ databases">
        <title>Pervasive Adenine N6-methylation of Active Genes in Fungi.</title>
        <authorList>
            <consortium name="DOE Joint Genome Institute"/>
            <person name="Mondo S.J."/>
            <person name="Dannebaum R.O."/>
            <person name="Kuo R.C."/>
            <person name="Labutti K."/>
            <person name="Haridas S."/>
            <person name="Kuo A."/>
            <person name="Salamov A."/>
            <person name="Ahrendt S.R."/>
            <person name="Lipzen A."/>
            <person name="Sullivan W."/>
            <person name="Andreopoulos W.B."/>
            <person name="Clum A."/>
            <person name="Lindquist E."/>
            <person name="Daum C."/>
            <person name="Ramamoorthy G.K."/>
            <person name="Gryganskyi A."/>
            <person name="Culley D."/>
            <person name="Magnuson J.K."/>
            <person name="James T.Y."/>
            <person name="O'Malley M.A."/>
            <person name="Stajich J.E."/>
            <person name="Spatafora J.W."/>
            <person name="Visel A."/>
            <person name="Grigoriev I.V."/>
        </authorList>
    </citation>
    <scope>NUCLEOTIDE SEQUENCE [LARGE SCALE GENOMIC DNA]</scope>
    <source>
        <strain evidence="4 5">NRRL 3116</strain>
    </source>
</reference>
<dbReference type="Pfam" id="PF10205">
    <property type="entry name" value="KLRAQ"/>
    <property type="match status" value="1"/>
</dbReference>
<dbReference type="RefSeq" id="XP_021882894.1">
    <property type="nucleotide sequence ID" value="XM_022027675.1"/>
</dbReference>